<protein>
    <submittedName>
        <fullName evidence="1">Uncharacterized protein</fullName>
    </submittedName>
</protein>
<reference evidence="1" key="1">
    <citation type="submission" date="2021-02" db="EMBL/GenBank/DDBJ databases">
        <authorList>
            <person name="Nieuwenhuis M."/>
            <person name="Van De Peppel L.J.J."/>
        </authorList>
    </citation>
    <scope>NUCLEOTIDE SEQUENCE</scope>
    <source>
        <strain evidence="1">D49</strain>
    </source>
</reference>
<sequence length="83" mass="9650">MASLAQSLVSRERERLQNNPKYRKIFNLGIDELDTLLEYNVFSHHTIRRHPENISSSLPIPLDETSFNEALDEFATAEMRFGK</sequence>
<reference evidence="1" key="2">
    <citation type="submission" date="2021-10" db="EMBL/GenBank/DDBJ databases">
        <title>Phylogenomics reveals ancestral predisposition of the termite-cultivated fungus Termitomyces towards a domesticated lifestyle.</title>
        <authorList>
            <person name="Auxier B."/>
            <person name="Grum-Grzhimaylo A."/>
            <person name="Cardenas M.E."/>
            <person name="Lodge J.D."/>
            <person name="Laessoe T."/>
            <person name="Pedersen O."/>
            <person name="Smith M.E."/>
            <person name="Kuyper T.W."/>
            <person name="Franco-Molano E.A."/>
            <person name="Baroni T.J."/>
            <person name="Aanen D.K."/>
        </authorList>
    </citation>
    <scope>NUCLEOTIDE SEQUENCE</scope>
    <source>
        <strain evidence="1">D49</strain>
    </source>
</reference>
<dbReference type="AlphaFoldDB" id="A0A9P7G0M2"/>
<evidence type="ECO:0000313" key="2">
    <source>
        <dbReference type="Proteomes" id="UP000717328"/>
    </source>
</evidence>
<accession>A0A9P7G0M2</accession>
<dbReference type="OrthoDB" id="3057168at2759"/>
<dbReference type="EMBL" id="JABCKI010005751">
    <property type="protein sequence ID" value="KAG5638665.1"/>
    <property type="molecule type" value="Genomic_DNA"/>
</dbReference>
<gene>
    <name evidence="1" type="ORF">H0H81_011217</name>
</gene>
<organism evidence="1 2">
    <name type="scientific">Sphagnurus paluster</name>
    <dbReference type="NCBI Taxonomy" id="117069"/>
    <lineage>
        <taxon>Eukaryota</taxon>
        <taxon>Fungi</taxon>
        <taxon>Dikarya</taxon>
        <taxon>Basidiomycota</taxon>
        <taxon>Agaricomycotina</taxon>
        <taxon>Agaricomycetes</taxon>
        <taxon>Agaricomycetidae</taxon>
        <taxon>Agaricales</taxon>
        <taxon>Tricholomatineae</taxon>
        <taxon>Lyophyllaceae</taxon>
        <taxon>Sphagnurus</taxon>
    </lineage>
</organism>
<name>A0A9P7G0M2_9AGAR</name>
<evidence type="ECO:0000313" key="1">
    <source>
        <dbReference type="EMBL" id="KAG5638665.1"/>
    </source>
</evidence>
<proteinExistence type="predicted"/>
<comment type="caution">
    <text evidence="1">The sequence shown here is derived from an EMBL/GenBank/DDBJ whole genome shotgun (WGS) entry which is preliminary data.</text>
</comment>
<keyword evidence="2" id="KW-1185">Reference proteome</keyword>
<dbReference type="Proteomes" id="UP000717328">
    <property type="component" value="Unassembled WGS sequence"/>
</dbReference>